<gene>
    <name evidence="17" type="ORF">E4Q08_18925</name>
</gene>
<dbReference type="InterPro" id="IPR018303">
    <property type="entry name" value="ATPase_P-typ_P_site"/>
</dbReference>
<dbReference type="NCBIfam" id="TIGR01525">
    <property type="entry name" value="ATPase-IB_hvy"/>
    <property type="match status" value="1"/>
</dbReference>
<dbReference type="EMBL" id="SPMX01000066">
    <property type="protein sequence ID" value="NMQ07165.1"/>
    <property type="molecule type" value="Genomic_DNA"/>
</dbReference>
<evidence type="ECO:0000256" key="6">
    <source>
        <dbReference type="ARBA" id="ARBA00022692"/>
    </source>
</evidence>
<evidence type="ECO:0000256" key="10">
    <source>
        <dbReference type="ARBA" id="ARBA00022842"/>
    </source>
</evidence>
<dbReference type="InterPro" id="IPR023214">
    <property type="entry name" value="HAD_sf"/>
</dbReference>
<dbReference type="InterPro" id="IPR008250">
    <property type="entry name" value="ATPase_P-typ_transduc_dom_A_sf"/>
</dbReference>
<evidence type="ECO:0000256" key="14">
    <source>
        <dbReference type="ARBA" id="ARBA00023136"/>
    </source>
</evidence>
<dbReference type="SUPFAM" id="SSF56784">
    <property type="entry name" value="HAD-like"/>
    <property type="match status" value="1"/>
</dbReference>
<keyword evidence="8 15" id="KW-0547">Nucleotide-binding</keyword>
<feature type="transmembrane region" description="Helical" evidence="15">
    <location>
        <begin position="183"/>
        <end position="205"/>
    </location>
</feature>
<accession>A0ABX1TBV4</accession>
<evidence type="ECO:0000313" key="17">
    <source>
        <dbReference type="EMBL" id="NMQ07165.1"/>
    </source>
</evidence>
<dbReference type="InterPro" id="IPR036163">
    <property type="entry name" value="HMA_dom_sf"/>
</dbReference>
<dbReference type="SFLD" id="SFLDS00003">
    <property type="entry name" value="Haloacid_Dehalogenase"/>
    <property type="match status" value="1"/>
</dbReference>
<dbReference type="Gene3D" id="3.40.50.1000">
    <property type="entry name" value="HAD superfamily/HAD-like"/>
    <property type="match status" value="1"/>
</dbReference>
<dbReference type="SUPFAM" id="SSF81665">
    <property type="entry name" value="Calcium ATPase, transmembrane domain M"/>
    <property type="match status" value="1"/>
</dbReference>
<comment type="similarity">
    <text evidence="2 15">Belongs to the cation transport ATPase (P-type) (TC 3.A.3) family. Type IB subfamily.</text>
</comment>
<evidence type="ECO:0000256" key="1">
    <source>
        <dbReference type="ARBA" id="ARBA00004651"/>
    </source>
</evidence>
<dbReference type="InterPro" id="IPR027256">
    <property type="entry name" value="P-typ_ATPase_IB"/>
</dbReference>
<evidence type="ECO:0000313" key="18">
    <source>
        <dbReference type="Proteomes" id="UP000886469"/>
    </source>
</evidence>
<protein>
    <submittedName>
        <fullName evidence="17">Heavy metal translocating P-type ATPase</fullName>
    </submittedName>
</protein>
<keyword evidence="6 15" id="KW-0812">Transmembrane</keyword>
<evidence type="ECO:0000256" key="5">
    <source>
        <dbReference type="ARBA" id="ARBA00022553"/>
    </source>
</evidence>
<feature type="transmembrane region" description="Helical" evidence="15">
    <location>
        <begin position="462"/>
        <end position="488"/>
    </location>
</feature>
<reference evidence="17" key="1">
    <citation type="submission" date="2019-03" db="EMBL/GenBank/DDBJ databases">
        <title>Metabolic reconstructions from genomes of highly enriched 'Candidatus Accumulibacter' and 'Candidatus Competibacter' bioreactor populations.</title>
        <authorList>
            <person name="Annavajhala M.K."/>
            <person name="Welles L."/>
            <person name="Abbas B."/>
            <person name="Sorokin D."/>
            <person name="Park H."/>
            <person name="Van Loosdrecht M."/>
            <person name="Chandran K."/>
        </authorList>
    </citation>
    <scope>NUCLEOTIDE SEQUENCE</scope>
    <source>
        <strain evidence="17">SBR_L</strain>
    </source>
</reference>
<dbReference type="SUPFAM" id="SSF81660">
    <property type="entry name" value="Metal cation-transporting ATPase, ATP-binding domain N"/>
    <property type="match status" value="1"/>
</dbReference>
<dbReference type="Pfam" id="PF12156">
    <property type="entry name" value="ATPase-cat_bd"/>
    <property type="match status" value="1"/>
</dbReference>
<dbReference type="InterPro" id="IPR021993">
    <property type="entry name" value="ATPase-cat-bd"/>
</dbReference>
<keyword evidence="14 15" id="KW-0472">Membrane</keyword>
<dbReference type="PANTHER" id="PTHR43520:SF5">
    <property type="entry name" value="CATION-TRANSPORTING P-TYPE ATPASE-RELATED"/>
    <property type="match status" value="1"/>
</dbReference>
<comment type="caution">
    <text evidence="17">The sequence shown here is derived from an EMBL/GenBank/DDBJ whole genome shotgun (WGS) entry which is preliminary data.</text>
</comment>
<dbReference type="Gene3D" id="3.30.70.100">
    <property type="match status" value="1"/>
</dbReference>
<keyword evidence="13" id="KW-0406">Ion transport</keyword>
<dbReference type="Proteomes" id="UP000886469">
    <property type="component" value="Unassembled WGS sequence"/>
</dbReference>
<feature type="transmembrane region" description="Helical" evidence="15">
    <location>
        <begin position="774"/>
        <end position="794"/>
    </location>
</feature>
<keyword evidence="10" id="KW-0460">Magnesium</keyword>
<dbReference type="SUPFAM" id="SSF55008">
    <property type="entry name" value="HMA, heavy metal-associated domain"/>
    <property type="match status" value="1"/>
</dbReference>
<dbReference type="Pfam" id="PF00403">
    <property type="entry name" value="HMA"/>
    <property type="match status" value="1"/>
</dbReference>
<dbReference type="NCBIfam" id="TIGR01511">
    <property type="entry name" value="ATPase-IB1_Cu"/>
    <property type="match status" value="1"/>
</dbReference>
<dbReference type="NCBIfam" id="TIGR01494">
    <property type="entry name" value="ATPase_P-type"/>
    <property type="match status" value="1"/>
</dbReference>
<keyword evidence="11" id="KW-1278">Translocase</keyword>
<dbReference type="SFLD" id="SFLDF00027">
    <property type="entry name" value="p-type_atpase"/>
    <property type="match status" value="1"/>
</dbReference>
<proteinExistence type="inferred from homology"/>
<feature type="transmembrane region" description="Helical" evidence="15">
    <location>
        <begin position="278"/>
        <end position="296"/>
    </location>
</feature>
<dbReference type="PROSITE" id="PS00154">
    <property type="entry name" value="ATPASE_E1_E2"/>
    <property type="match status" value="1"/>
</dbReference>
<evidence type="ECO:0000256" key="3">
    <source>
        <dbReference type="ARBA" id="ARBA00022448"/>
    </source>
</evidence>
<dbReference type="InterPro" id="IPR023298">
    <property type="entry name" value="ATPase_P-typ_TM_dom_sf"/>
</dbReference>
<evidence type="ECO:0000256" key="9">
    <source>
        <dbReference type="ARBA" id="ARBA00022840"/>
    </source>
</evidence>
<evidence type="ECO:0000256" key="4">
    <source>
        <dbReference type="ARBA" id="ARBA00022475"/>
    </source>
</evidence>
<feature type="transmembrane region" description="Helical" evidence="15">
    <location>
        <begin position="434"/>
        <end position="456"/>
    </location>
</feature>
<evidence type="ECO:0000256" key="11">
    <source>
        <dbReference type="ARBA" id="ARBA00022967"/>
    </source>
</evidence>
<dbReference type="Gene3D" id="2.70.150.10">
    <property type="entry name" value="Calcium-transporting ATPase, cytoplasmic transduction domain A"/>
    <property type="match status" value="1"/>
</dbReference>
<evidence type="ECO:0000256" key="2">
    <source>
        <dbReference type="ARBA" id="ARBA00006024"/>
    </source>
</evidence>
<dbReference type="PANTHER" id="PTHR43520">
    <property type="entry name" value="ATP7, ISOFORM B"/>
    <property type="match status" value="1"/>
</dbReference>
<feature type="domain" description="HMA" evidence="16">
    <location>
        <begin position="97"/>
        <end position="163"/>
    </location>
</feature>
<keyword evidence="9 15" id="KW-0067">ATP-binding</keyword>
<keyword evidence="4 15" id="KW-1003">Cell membrane</keyword>
<sequence>MNVGNCYHCGQPVPTAVDLAVSIDGQPRAMCCGGCQAVAQAIVDNGLADYYRHRDALPNAPHEALPAIVEGLQLYDHADFQKGFVRILGDAPEGSEREASLILEGISCSACIWLNEQHLSRLAGVTAVDINYATRRARVRWDERRIKLSAILAAIAAIGYRAYPYDAAKSEELARQERRSALWRVFVAGFGMMQVMMYAVPVYFAGADEMTPAIEQLLRWASLVLTVPVVCYSAAPFFRNAWRDLRLQRAGMDVPVALGIGAAFAASVWATLTASGEVYFDSVTMFVFFLLSGRFLEMTARQRAVSVTEALAKLMPALAERISAYPASRDLEQVMAADLRRGDVVLVRPGATIPADGQVIEGESSANEALLTGESAPVSKRPGAFVIAGAVNVESPLLVEVTQVGEATRLSAIIRLMERASTEKPRIVELADQIANGFIITLLFLATAVAVAWWFIDPGQVLWITVSVLVVTCPCALSLATPVALTVASGAMARNGLLVTHSHAVETLARASHFIFDKTGTLTTGEMRVLDILPLGKLDQLDSLVLAAALEQASEHPIGAALRQATAGKLLPAVDGLINEPGSGMSAQHAGQSVRLGRPDYVLALHGKPLPEGAQSLLANGDTVIALGDESGWIALFCLGDEPRPEAAAMVAALRAAGRQVALLTGDAAPAARRVAQALGIDEVQADASPQAKNDYVRRLQASGAVVAMVGDGVNDAPVLAQAQVSVAMGGGSQLARTQADLVLLSENLDHLWRGVLLAQRALRVIRQNLSWSFAYNLLALPLAMSGFITPWMAGIGMSGSSLLVVANSLRLQKGCKG</sequence>
<dbReference type="Pfam" id="PF00702">
    <property type="entry name" value="Hydrolase"/>
    <property type="match status" value="1"/>
</dbReference>
<dbReference type="InterPro" id="IPR001757">
    <property type="entry name" value="P_typ_ATPase"/>
</dbReference>
<dbReference type="RefSeq" id="WP_169071514.1">
    <property type="nucleotide sequence ID" value="NZ_SPMX01000066.1"/>
</dbReference>
<keyword evidence="12 15" id="KW-1133">Transmembrane helix</keyword>
<evidence type="ECO:0000256" key="13">
    <source>
        <dbReference type="ARBA" id="ARBA00023065"/>
    </source>
</evidence>
<comment type="subcellular location">
    <subcellularLocation>
        <location evidence="1">Cell membrane</location>
        <topology evidence="1">Multi-pass membrane protein</topology>
    </subcellularLocation>
</comment>
<dbReference type="PRINTS" id="PR00119">
    <property type="entry name" value="CATATPASE"/>
</dbReference>
<keyword evidence="7 15" id="KW-0479">Metal-binding</keyword>
<dbReference type="InterPro" id="IPR059000">
    <property type="entry name" value="ATPase_P-type_domA"/>
</dbReference>
<name>A0ABX1TBV4_9PROT</name>
<evidence type="ECO:0000256" key="8">
    <source>
        <dbReference type="ARBA" id="ARBA00022741"/>
    </source>
</evidence>
<dbReference type="CDD" id="cd02079">
    <property type="entry name" value="P-type_ATPase_HM"/>
    <property type="match status" value="1"/>
</dbReference>
<keyword evidence="3" id="KW-0813">Transport</keyword>
<dbReference type="Pfam" id="PF00122">
    <property type="entry name" value="E1-E2_ATPase"/>
    <property type="match status" value="1"/>
</dbReference>
<keyword evidence="18" id="KW-1185">Reference proteome</keyword>
<feature type="transmembrane region" description="Helical" evidence="15">
    <location>
        <begin position="217"/>
        <end position="238"/>
    </location>
</feature>
<dbReference type="Gene3D" id="3.40.1110.10">
    <property type="entry name" value="Calcium-transporting ATPase, cytoplasmic domain N"/>
    <property type="match status" value="1"/>
</dbReference>
<dbReference type="InterPro" id="IPR044492">
    <property type="entry name" value="P_typ_ATPase_HD_dom"/>
</dbReference>
<dbReference type="SUPFAM" id="SSF81653">
    <property type="entry name" value="Calcium ATPase, transduction domain A"/>
    <property type="match status" value="1"/>
</dbReference>
<dbReference type="PROSITE" id="PS50846">
    <property type="entry name" value="HMA_2"/>
    <property type="match status" value="1"/>
</dbReference>
<dbReference type="InterPro" id="IPR006121">
    <property type="entry name" value="HMA_dom"/>
</dbReference>
<evidence type="ECO:0000259" key="16">
    <source>
        <dbReference type="PROSITE" id="PS50846"/>
    </source>
</evidence>
<dbReference type="SFLD" id="SFLDG00002">
    <property type="entry name" value="C1.7:_P-type_atpase_like"/>
    <property type="match status" value="1"/>
</dbReference>
<feature type="transmembrane region" description="Helical" evidence="15">
    <location>
        <begin position="250"/>
        <end position="272"/>
    </location>
</feature>
<evidence type="ECO:0000256" key="15">
    <source>
        <dbReference type="RuleBase" id="RU362081"/>
    </source>
</evidence>
<evidence type="ECO:0000256" key="7">
    <source>
        <dbReference type="ARBA" id="ARBA00022723"/>
    </source>
</evidence>
<dbReference type="InterPro" id="IPR023299">
    <property type="entry name" value="ATPase_P-typ_cyto_dom_N"/>
</dbReference>
<organism evidence="17 18">
    <name type="scientific">Candidatus Accumulibacter contiguus</name>
    <dbReference type="NCBI Taxonomy" id="2954381"/>
    <lineage>
        <taxon>Bacteria</taxon>
        <taxon>Pseudomonadati</taxon>
        <taxon>Pseudomonadota</taxon>
        <taxon>Betaproteobacteria</taxon>
        <taxon>Candidatus Accumulibacter</taxon>
    </lineage>
</organism>
<dbReference type="InterPro" id="IPR036412">
    <property type="entry name" value="HAD-like_sf"/>
</dbReference>
<keyword evidence="5" id="KW-0597">Phosphoprotein</keyword>
<evidence type="ECO:0000256" key="12">
    <source>
        <dbReference type="ARBA" id="ARBA00022989"/>
    </source>
</evidence>